<dbReference type="Proteomes" id="UP000565468">
    <property type="component" value="Unassembled WGS sequence"/>
</dbReference>
<dbReference type="Pfam" id="PF18267">
    <property type="entry name" value="Rubredoxin_C"/>
    <property type="match status" value="1"/>
</dbReference>
<gene>
    <name evidence="6" type="ORF">HII30_18930</name>
</gene>
<dbReference type="GO" id="GO:0016491">
    <property type="term" value="F:oxidoreductase activity"/>
    <property type="evidence" value="ECO:0007669"/>
    <property type="project" value="InterPro"/>
</dbReference>
<feature type="domain" description="NADH-rubredoxin oxidoreductase C-terminal" evidence="5">
    <location>
        <begin position="321"/>
        <end position="384"/>
    </location>
</feature>
<keyword evidence="2" id="KW-0285">Flavoprotein</keyword>
<dbReference type="Pfam" id="PF07992">
    <property type="entry name" value="Pyr_redox_2"/>
    <property type="match status" value="1"/>
</dbReference>
<dbReference type="SUPFAM" id="SSF51905">
    <property type="entry name" value="FAD/NAD(P)-binding domain"/>
    <property type="match status" value="1"/>
</dbReference>
<comment type="caution">
    <text evidence="6">The sequence shown here is derived from an EMBL/GenBank/DDBJ whole genome shotgun (WGS) entry which is preliminary data.</text>
</comment>
<dbReference type="PANTHER" id="PTHR43429">
    <property type="entry name" value="PYRIDINE NUCLEOTIDE-DISULFIDE OXIDOREDUCTASE DOMAIN-CONTAINING"/>
    <property type="match status" value="1"/>
</dbReference>
<evidence type="ECO:0000313" key="7">
    <source>
        <dbReference type="Proteomes" id="UP000565468"/>
    </source>
</evidence>
<dbReference type="PANTHER" id="PTHR43429:SF3">
    <property type="entry name" value="NITRITE REDUCTASE [NAD(P)H]"/>
    <property type="match status" value="1"/>
</dbReference>
<protein>
    <submittedName>
        <fullName evidence="6">NAD(P)/FAD-dependent oxidoreductase</fullName>
    </submittedName>
</protein>
<comment type="cofactor">
    <cofactor evidence="1">
        <name>FAD</name>
        <dbReference type="ChEBI" id="CHEBI:57692"/>
    </cofactor>
</comment>
<proteinExistence type="predicted"/>
<dbReference type="Gene3D" id="3.30.390.30">
    <property type="match status" value="1"/>
</dbReference>
<keyword evidence="3" id="KW-0274">FAD</keyword>
<dbReference type="PRINTS" id="PR00368">
    <property type="entry name" value="FADPNR"/>
</dbReference>
<evidence type="ECO:0000259" key="4">
    <source>
        <dbReference type="Pfam" id="PF07992"/>
    </source>
</evidence>
<evidence type="ECO:0000256" key="3">
    <source>
        <dbReference type="ARBA" id="ARBA00022827"/>
    </source>
</evidence>
<evidence type="ECO:0000259" key="5">
    <source>
        <dbReference type="Pfam" id="PF18267"/>
    </source>
</evidence>
<accession>A0A848MCH8</accession>
<feature type="domain" description="FAD/NAD(P)-binding" evidence="4">
    <location>
        <begin position="4"/>
        <end position="283"/>
    </location>
</feature>
<dbReference type="InterPro" id="IPR041575">
    <property type="entry name" value="Rubredoxin_C"/>
</dbReference>
<dbReference type="InterPro" id="IPR023753">
    <property type="entry name" value="FAD/NAD-binding_dom"/>
</dbReference>
<evidence type="ECO:0000256" key="1">
    <source>
        <dbReference type="ARBA" id="ARBA00001974"/>
    </source>
</evidence>
<organism evidence="6 7">
    <name type="scientific">Paenibacillus lemnae</name>
    <dbReference type="NCBI Taxonomy" id="1330551"/>
    <lineage>
        <taxon>Bacteria</taxon>
        <taxon>Bacillati</taxon>
        <taxon>Bacillota</taxon>
        <taxon>Bacilli</taxon>
        <taxon>Bacillales</taxon>
        <taxon>Paenibacillaceae</taxon>
        <taxon>Paenibacillus</taxon>
    </lineage>
</organism>
<dbReference type="InterPro" id="IPR036188">
    <property type="entry name" value="FAD/NAD-bd_sf"/>
</dbReference>
<evidence type="ECO:0000313" key="6">
    <source>
        <dbReference type="EMBL" id="NMO97840.1"/>
    </source>
</evidence>
<dbReference type="Gene3D" id="3.50.50.60">
    <property type="entry name" value="FAD/NAD(P)-binding domain"/>
    <property type="match status" value="2"/>
</dbReference>
<dbReference type="PRINTS" id="PR00411">
    <property type="entry name" value="PNDRDTASEI"/>
</dbReference>
<dbReference type="InterPro" id="IPR016156">
    <property type="entry name" value="FAD/NAD-linked_Rdtase_dimer_sf"/>
</dbReference>
<reference evidence="6 7" key="1">
    <citation type="submission" date="2020-04" db="EMBL/GenBank/DDBJ databases">
        <title>Paenibacillus algicola sp. nov., a novel marine bacterium producing alginate lyase.</title>
        <authorList>
            <person name="Huang H."/>
        </authorList>
    </citation>
    <scope>NUCLEOTIDE SEQUENCE [LARGE SCALE GENOMIC DNA]</scope>
    <source>
        <strain evidence="6 7">L7-75</strain>
    </source>
</reference>
<evidence type="ECO:0000256" key="2">
    <source>
        <dbReference type="ARBA" id="ARBA00022630"/>
    </source>
</evidence>
<sequence>MKKKLLLVGNGMAGVYCIEQLMKLNADMYEITIIGSDPHPPYNRIRMTSSNLGKLSEQEKEWNPYSSYTWYQEHEITLYAGHQVVHIDYAAKKVQTDKGEHFVYDILILATGSLPFMLPMPGVDKVGVIGFRDIRNLKTMLETSPIFRKAVVIGGGMLGLEAAKELMDLKLDVTVVHEHSHLMNRQLDAAAGDLLQKDLEEQGITFQLNKKCVSITGRRRAEGVRFHDGEELQADLVVMAVGIKPNVGFVRNSPLAVHRGILINDYMETSMPDVYALGECAEHRGTTYGMEAPLFEQGMLLARRLAGVDSIPYTGSVTSARINIYGVDMFSAGVISEAPGIRVVQRLDEKNRVYKKVLIQGRRVIGAVLYKDIADSTRLYQLILTGEDIGTWEDDMFFRECYNRMNLI</sequence>
<dbReference type="EMBL" id="JABBPN010000024">
    <property type="protein sequence ID" value="NMO97840.1"/>
    <property type="molecule type" value="Genomic_DNA"/>
</dbReference>
<name>A0A848MCH8_PAELE</name>
<dbReference type="AlphaFoldDB" id="A0A848MCH8"/>
<dbReference type="InterPro" id="IPR050260">
    <property type="entry name" value="FAD-bd_OxRdtase"/>
</dbReference>
<keyword evidence="7" id="KW-1185">Reference proteome</keyword>
<dbReference type="RefSeq" id="WP_169506614.1">
    <property type="nucleotide sequence ID" value="NZ_JABBPN010000024.1"/>
</dbReference>